<keyword evidence="1" id="KW-1133">Transmembrane helix</keyword>
<evidence type="ECO:0000313" key="2">
    <source>
        <dbReference type="EMBL" id="AEW22049.1"/>
    </source>
</evidence>
<evidence type="ECO:0000256" key="1">
    <source>
        <dbReference type="SAM" id="Phobius"/>
    </source>
</evidence>
<accession>G8UK57</accession>
<name>G8UK57_TANFA</name>
<organism evidence="2 3">
    <name type="scientific">Tannerella forsythia (strain ATCC 43037 / JCM 10827 / CCUG 21028 A / KCTC 5666 / FDC 338)</name>
    <name type="common">Bacteroides forsythus</name>
    <dbReference type="NCBI Taxonomy" id="203275"/>
    <lineage>
        <taxon>Bacteria</taxon>
        <taxon>Pseudomonadati</taxon>
        <taxon>Bacteroidota</taxon>
        <taxon>Bacteroidia</taxon>
        <taxon>Bacteroidales</taxon>
        <taxon>Tannerellaceae</taxon>
        <taxon>Tannerella</taxon>
    </lineage>
</organism>
<gene>
    <name evidence="2" type="ordered locus">BFO_0364</name>
</gene>
<reference evidence="3" key="1">
    <citation type="submission" date="2011-12" db="EMBL/GenBank/DDBJ databases">
        <title>Complete sequence of Tannerella forsythia ATCC 43037.</title>
        <authorList>
            <person name="Dewhirst F."/>
            <person name="Tanner A."/>
            <person name="Izard J."/>
            <person name="Brinkac L."/>
            <person name="Durkin A.S."/>
            <person name="Hostetler J."/>
            <person name="Shetty J."/>
            <person name="Torralba M."/>
            <person name="Gill S."/>
            <person name="Nelson K."/>
        </authorList>
    </citation>
    <scope>NUCLEOTIDE SEQUENCE [LARGE SCALE GENOMIC DNA]</scope>
    <source>
        <strain evidence="3">ATCC 43037 / JCM 10827 / CCUG 33226 / KCTC 5666 / FDC 338</strain>
    </source>
</reference>
<dbReference type="KEGG" id="tfo:BFO_0364"/>
<evidence type="ECO:0000313" key="3">
    <source>
        <dbReference type="Proteomes" id="UP000005436"/>
    </source>
</evidence>
<dbReference type="EMBL" id="CP003191">
    <property type="protein sequence ID" value="AEW22049.1"/>
    <property type="molecule type" value="Genomic_DNA"/>
</dbReference>
<protein>
    <submittedName>
        <fullName evidence="2">Uncharacterized protein</fullName>
    </submittedName>
</protein>
<proteinExistence type="predicted"/>
<feature type="transmembrane region" description="Helical" evidence="1">
    <location>
        <begin position="29"/>
        <end position="46"/>
    </location>
</feature>
<dbReference type="Proteomes" id="UP000005436">
    <property type="component" value="Chromosome"/>
</dbReference>
<dbReference type="HOGENOM" id="CLU_3123640_0_0_10"/>
<dbReference type="AlphaFoldDB" id="G8UK57"/>
<keyword evidence="3" id="KW-1185">Reference proteome</keyword>
<sequence length="50" mass="5944">MSNIKDDFFVLGKKEDVFLRKEINNSTKLYIPPFIVLIFLIRTMLIKGKR</sequence>
<keyword evidence="1" id="KW-0472">Membrane</keyword>
<keyword evidence="1" id="KW-0812">Transmembrane</keyword>